<dbReference type="PANTHER" id="PTHR30537:SF26">
    <property type="entry name" value="GLYCINE CLEAVAGE SYSTEM TRANSCRIPTIONAL ACTIVATOR"/>
    <property type="match status" value="1"/>
</dbReference>
<evidence type="ECO:0000256" key="1">
    <source>
        <dbReference type="ARBA" id="ARBA00009437"/>
    </source>
</evidence>
<accession>A0ABT8NRH8</accession>
<dbReference type="InterPro" id="IPR036388">
    <property type="entry name" value="WH-like_DNA-bd_sf"/>
</dbReference>
<dbReference type="RefSeq" id="WP_236593046.1">
    <property type="nucleotide sequence ID" value="NZ_JAUJQL010000007.1"/>
</dbReference>
<reference evidence="6" key="1">
    <citation type="submission" date="2023-07" db="EMBL/GenBank/DDBJ databases">
        <title>A collection of bacterial strains from the Burkholderia cepacia Research Laboratory and Repository.</title>
        <authorList>
            <person name="Lipuma J."/>
            <person name="Spilker T."/>
            <person name="Caverly L."/>
        </authorList>
    </citation>
    <scope>NUCLEOTIDE SEQUENCE</scope>
    <source>
        <strain evidence="6">AU45194</strain>
    </source>
</reference>
<evidence type="ECO:0000313" key="7">
    <source>
        <dbReference type="Proteomes" id="UP001172217"/>
    </source>
</evidence>
<gene>
    <name evidence="6" type="primary">gcvA</name>
    <name evidence="6" type="ORF">QZM70_14560</name>
</gene>
<dbReference type="InterPro" id="IPR000847">
    <property type="entry name" value="LysR_HTH_N"/>
</dbReference>
<dbReference type="SUPFAM" id="SSF46785">
    <property type="entry name" value="Winged helix' DNA-binding domain"/>
    <property type="match status" value="1"/>
</dbReference>
<dbReference type="EMBL" id="JAUJQL010000007">
    <property type="protein sequence ID" value="MDN7524161.1"/>
    <property type="molecule type" value="Genomic_DNA"/>
</dbReference>
<dbReference type="PROSITE" id="PS50931">
    <property type="entry name" value="HTH_LYSR"/>
    <property type="match status" value="1"/>
</dbReference>
<protein>
    <submittedName>
        <fullName evidence="6">Transcriptional regulator GcvA</fullName>
    </submittedName>
</protein>
<evidence type="ECO:0000256" key="2">
    <source>
        <dbReference type="ARBA" id="ARBA00023015"/>
    </source>
</evidence>
<dbReference type="CDD" id="cd08432">
    <property type="entry name" value="PBP2_GcdR_TrpI_HvrB_AmpR_like"/>
    <property type="match status" value="1"/>
</dbReference>
<organism evidence="6 7">
    <name type="scientific">Burkholderia orbicola</name>
    <dbReference type="NCBI Taxonomy" id="2978683"/>
    <lineage>
        <taxon>Bacteria</taxon>
        <taxon>Pseudomonadati</taxon>
        <taxon>Pseudomonadota</taxon>
        <taxon>Betaproteobacteria</taxon>
        <taxon>Burkholderiales</taxon>
        <taxon>Burkholderiaceae</taxon>
        <taxon>Burkholderia</taxon>
        <taxon>Burkholderia cepacia complex</taxon>
    </lineage>
</organism>
<dbReference type="InterPro" id="IPR058163">
    <property type="entry name" value="LysR-type_TF_proteobact-type"/>
</dbReference>
<name>A0ABT8NRH8_9BURK</name>
<feature type="domain" description="HTH lysR-type" evidence="5">
    <location>
        <begin position="40"/>
        <end position="91"/>
    </location>
</feature>
<proteinExistence type="inferred from homology"/>
<evidence type="ECO:0000259" key="5">
    <source>
        <dbReference type="PROSITE" id="PS50931"/>
    </source>
</evidence>
<dbReference type="PANTHER" id="PTHR30537">
    <property type="entry name" value="HTH-TYPE TRANSCRIPTIONAL REGULATOR"/>
    <property type="match status" value="1"/>
</dbReference>
<dbReference type="Pfam" id="PF03466">
    <property type="entry name" value="LysR_substrate"/>
    <property type="match status" value="1"/>
</dbReference>
<evidence type="ECO:0000313" key="6">
    <source>
        <dbReference type="EMBL" id="MDN7524161.1"/>
    </source>
</evidence>
<dbReference type="InterPro" id="IPR036390">
    <property type="entry name" value="WH_DNA-bd_sf"/>
</dbReference>
<keyword evidence="4" id="KW-0804">Transcription</keyword>
<evidence type="ECO:0000256" key="3">
    <source>
        <dbReference type="ARBA" id="ARBA00023125"/>
    </source>
</evidence>
<dbReference type="Pfam" id="PF00126">
    <property type="entry name" value="HTH_1"/>
    <property type="match status" value="1"/>
</dbReference>
<dbReference type="Gene3D" id="1.10.10.10">
    <property type="entry name" value="Winged helix-like DNA-binding domain superfamily/Winged helix DNA-binding domain"/>
    <property type="match status" value="1"/>
</dbReference>
<keyword evidence="7" id="KW-1185">Reference proteome</keyword>
<evidence type="ECO:0000256" key="4">
    <source>
        <dbReference type="ARBA" id="ARBA00023163"/>
    </source>
</evidence>
<dbReference type="NCBIfam" id="NF008352">
    <property type="entry name" value="PRK11139.1"/>
    <property type="match status" value="1"/>
</dbReference>
<dbReference type="Gene3D" id="3.40.190.10">
    <property type="entry name" value="Periplasmic binding protein-like II"/>
    <property type="match status" value="2"/>
</dbReference>
<comment type="caution">
    <text evidence="6">The sequence shown here is derived from an EMBL/GenBank/DDBJ whole genome shotgun (WGS) entry which is preliminary data.</text>
</comment>
<dbReference type="Proteomes" id="UP001172217">
    <property type="component" value="Unassembled WGS sequence"/>
</dbReference>
<dbReference type="SUPFAM" id="SSF53850">
    <property type="entry name" value="Periplasmic binding protein-like II"/>
    <property type="match status" value="1"/>
</dbReference>
<keyword evidence="2" id="KW-0805">Transcription regulation</keyword>
<keyword evidence="3" id="KW-0238">DNA-binding</keyword>
<comment type="similarity">
    <text evidence="1">Belongs to the LysR transcriptional regulatory family.</text>
</comment>
<sequence>MTEGFQIKHARPAQQIKRFRTEPQFNLAMSRQLPPLLSVRAFEAAARHGGFARAGDELCVTSGAVGHQVRLLEEWLGTPLFMRGARSVQLTEIGRRYFLEIERLMDELERASLDIRQAADSPEVTVTAMPSFVTRWLMPRLGEFRRLHPDIEVRLLASVPAVDFSRERVDVAIRLGVGPYPGLVAEKLMSETFLAVGQPSICKPLRTVDDLLRATLLHDEYEARIPEQVDWMRWSRMQDVQAGPARLRQGPSFSHTYLTLDAAIAGQGVAVASDVLAADAVRQGLLAIAPGKPVQGPYSYHLLTTRAAAARPQIDAFCSWLRSAARSFSAAGWA</sequence>
<dbReference type="InterPro" id="IPR005119">
    <property type="entry name" value="LysR_subst-bd"/>
</dbReference>